<name>A0ABU2MKF0_9ACTN</name>
<dbReference type="Proteomes" id="UP001183246">
    <property type="component" value="Unassembled WGS sequence"/>
</dbReference>
<evidence type="ECO:0000256" key="1">
    <source>
        <dbReference type="SAM" id="MobiDB-lite"/>
    </source>
</evidence>
<proteinExistence type="predicted"/>
<feature type="compositionally biased region" description="Basic and acidic residues" evidence="1">
    <location>
        <begin position="8"/>
        <end position="21"/>
    </location>
</feature>
<feature type="compositionally biased region" description="Low complexity" evidence="1">
    <location>
        <begin position="41"/>
        <end position="57"/>
    </location>
</feature>
<accession>A0ABU2MKF0</accession>
<reference evidence="3" key="1">
    <citation type="submission" date="2023-07" db="EMBL/GenBank/DDBJ databases">
        <title>30 novel species of actinomycetes from the DSMZ collection.</title>
        <authorList>
            <person name="Nouioui I."/>
        </authorList>
    </citation>
    <scope>NUCLEOTIDE SEQUENCE [LARGE SCALE GENOMIC DNA]</scope>
    <source>
        <strain evidence="3">DSM 44938</strain>
    </source>
</reference>
<evidence type="ECO:0000313" key="3">
    <source>
        <dbReference type="Proteomes" id="UP001183246"/>
    </source>
</evidence>
<evidence type="ECO:0000313" key="2">
    <source>
        <dbReference type="EMBL" id="MDT0341848.1"/>
    </source>
</evidence>
<organism evidence="2 3">
    <name type="scientific">Streptomyces litchfieldiae</name>
    <dbReference type="NCBI Taxonomy" id="3075543"/>
    <lineage>
        <taxon>Bacteria</taxon>
        <taxon>Bacillati</taxon>
        <taxon>Actinomycetota</taxon>
        <taxon>Actinomycetes</taxon>
        <taxon>Kitasatosporales</taxon>
        <taxon>Streptomycetaceae</taxon>
        <taxon>Streptomyces</taxon>
    </lineage>
</organism>
<gene>
    <name evidence="2" type="ORF">RM590_04210</name>
</gene>
<sequence length="86" mass="9597">MPRGASPKQERQYAHIKESAKKRGASTKRAEELAARTVNKQRATSARSARSAQGATREQLYAEARKRGIEGRSSMTKEQLAKALRR</sequence>
<keyword evidence="3" id="KW-1185">Reference proteome</keyword>
<feature type="region of interest" description="Disordered" evidence="1">
    <location>
        <begin position="1"/>
        <end position="86"/>
    </location>
</feature>
<protein>
    <submittedName>
        <fullName evidence="2">Plasmid stabilization protein</fullName>
    </submittedName>
</protein>
<comment type="caution">
    <text evidence="2">The sequence shown here is derived from an EMBL/GenBank/DDBJ whole genome shotgun (WGS) entry which is preliminary data.</text>
</comment>
<dbReference type="EMBL" id="JAVREL010000002">
    <property type="protein sequence ID" value="MDT0341848.1"/>
    <property type="molecule type" value="Genomic_DNA"/>
</dbReference>
<dbReference type="RefSeq" id="WP_311702991.1">
    <property type="nucleotide sequence ID" value="NZ_JAVREL010000002.1"/>
</dbReference>